<dbReference type="Proteomes" id="UP000054560">
    <property type="component" value="Unassembled WGS sequence"/>
</dbReference>
<evidence type="ECO:0000313" key="1">
    <source>
        <dbReference type="EMBL" id="KNC70990.1"/>
    </source>
</evidence>
<reference evidence="1 2" key="1">
    <citation type="submission" date="2011-02" db="EMBL/GenBank/DDBJ databases">
        <title>The Genome Sequence of Sphaeroforma arctica JP610.</title>
        <authorList>
            <consortium name="The Broad Institute Genome Sequencing Platform"/>
            <person name="Russ C."/>
            <person name="Cuomo C."/>
            <person name="Young S.K."/>
            <person name="Zeng Q."/>
            <person name="Gargeya S."/>
            <person name="Alvarado L."/>
            <person name="Berlin A."/>
            <person name="Chapman S.B."/>
            <person name="Chen Z."/>
            <person name="Freedman E."/>
            <person name="Gellesch M."/>
            <person name="Goldberg J."/>
            <person name="Griggs A."/>
            <person name="Gujja S."/>
            <person name="Heilman E."/>
            <person name="Heiman D."/>
            <person name="Howarth C."/>
            <person name="Mehta T."/>
            <person name="Neiman D."/>
            <person name="Pearson M."/>
            <person name="Roberts A."/>
            <person name="Saif S."/>
            <person name="Shea T."/>
            <person name="Shenoy N."/>
            <person name="Sisk P."/>
            <person name="Stolte C."/>
            <person name="Sykes S."/>
            <person name="White J."/>
            <person name="Yandava C."/>
            <person name="Burger G."/>
            <person name="Gray M.W."/>
            <person name="Holland P.W.H."/>
            <person name="King N."/>
            <person name="Lang F.B.F."/>
            <person name="Roger A.J."/>
            <person name="Ruiz-Trillo I."/>
            <person name="Haas B."/>
            <person name="Nusbaum C."/>
            <person name="Birren B."/>
        </authorList>
    </citation>
    <scope>NUCLEOTIDE SEQUENCE [LARGE SCALE GENOMIC DNA]</scope>
    <source>
        <strain evidence="1 2">JP610</strain>
    </source>
</reference>
<dbReference type="EMBL" id="KQ249763">
    <property type="protein sequence ID" value="KNC70990.1"/>
    <property type="molecule type" value="Genomic_DNA"/>
</dbReference>
<keyword evidence="2" id="KW-1185">Reference proteome</keyword>
<proteinExistence type="predicted"/>
<gene>
    <name evidence="1" type="ORF">SARC_16478</name>
</gene>
<name>A0A0L0F2N8_9EUKA</name>
<evidence type="ECO:0000313" key="2">
    <source>
        <dbReference type="Proteomes" id="UP000054560"/>
    </source>
</evidence>
<dbReference type="AlphaFoldDB" id="A0A0L0F2N8"/>
<dbReference type="GeneID" id="25916982"/>
<dbReference type="RefSeq" id="XP_014144892.1">
    <property type="nucleotide sequence ID" value="XM_014289417.1"/>
</dbReference>
<feature type="non-terminal residue" evidence="1">
    <location>
        <position position="1"/>
    </location>
</feature>
<protein>
    <submittedName>
        <fullName evidence="1">Uncharacterized protein</fullName>
    </submittedName>
</protein>
<organism evidence="1 2">
    <name type="scientific">Sphaeroforma arctica JP610</name>
    <dbReference type="NCBI Taxonomy" id="667725"/>
    <lineage>
        <taxon>Eukaryota</taxon>
        <taxon>Ichthyosporea</taxon>
        <taxon>Ichthyophonida</taxon>
        <taxon>Sphaeroforma</taxon>
    </lineage>
</organism>
<sequence length="61" mass="7383">GLCEAGPDSRRLHRAPGKRRMECQAQWKVFLYSQSICHHRVCRGWPVQIWKWFQHRWLAHG</sequence>
<accession>A0A0L0F2N8</accession>